<keyword evidence="2 4" id="KW-0238">DNA-binding</keyword>
<dbReference type="InterPro" id="IPR050109">
    <property type="entry name" value="HTH-type_TetR-like_transc_reg"/>
</dbReference>
<evidence type="ECO:0000256" key="2">
    <source>
        <dbReference type="ARBA" id="ARBA00023125"/>
    </source>
</evidence>
<sequence length="409" mass="45636">MKTDEKATLSERLVSCGLEVIASNGLEHMSLRAVGSAAGSTTAGIVHHFGDKAGFVRALMEAGFQAERDWHAGMAQRIEGAELGHLDFAEWVAWYVDQRAGSTMGLFWSELLFKSRFAPRSQEAIARWHELRIRFWETVLAANGRRRDFAPYLVSYLCMEEVCAHALAGDIYYELFKRESLRTVTAVLFGHRSAADRSLSEWSDRRLPRYAMHAVIEGDTLPGRLIELAAKEVLEHGIRSLNQRVLAKKAGVSASMIIYHFGSMAAFENQAIWRAMAIGVPDATNPEADPANTSTLDKWAAMVGQTILPAKDERKAGFYCGYARMTGEVALLSRRKPELLPLIEHLRTLEGWASFGASQTIWKGVVNLTRNQAAAFAIWVKGQAIVNEIHSTEADDIEKRLKKFIREVL</sequence>
<protein>
    <submittedName>
        <fullName evidence="6">TetR family transcriptional regulator</fullName>
    </submittedName>
</protein>
<evidence type="ECO:0000256" key="1">
    <source>
        <dbReference type="ARBA" id="ARBA00023015"/>
    </source>
</evidence>
<dbReference type="PANTHER" id="PTHR30055:SF234">
    <property type="entry name" value="HTH-TYPE TRANSCRIPTIONAL REGULATOR BETI"/>
    <property type="match status" value="1"/>
</dbReference>
<dbReference type="RefSeq" id="WP_162177411.1">
    <property type="nucleotide sequence ID" value="NZ_JFYZ01000027.1"/>
</dbReference>
<keyword evidence="3" id="KW-0804">Transcription</keyword>
<feature type="domain" description="HTH tetR-type" evidence="5">
    <location>
        <begin position="7"/>
        <end position="67"/>
    </location>
</feature>
<dbReference type="Gene3D" id="1.10.357.10">
    <property type="entry name" value="Tetracycline Repressor, domain 2"/>
    <property type="match status" value="2"/>
</dbReference>
<evidence type="ECO:0000256" key="3">
    <source>
        <dbReference type="ARBA" id="ARBA00023163"/>
    </source>
</evidence>
<dbReference type="PATRIC" id="fig|158500.4.peg.4135"/>
<dbReference type="InterPro" id="IPR009057">
    <property type="entry name" value="Homeodomain-like_sf"/>
</dbReference>
<dbReference type="PROSITE" id="PS50977">
    <property type="entry name" value="HTH_TETR_2"/>
    <property type="match status" value="1"/>
</dbReference>
<keyword evidence="1" id="KW-0805">Transcription regulation</keyword>
<dbReference type="AlphaFoldDB" id="A0A031JNE4"/>
<dbReference type="PANTHER" id="PTHR30055">
    <property type="entry name" value="HTH-TYPE TRANSCRIPTIONAL REGULATOR RUTR"/>
    <property type="match status" value="1"/>
</dbReference>
<dbReference type="eggNOG" id="ENOG5032H4Q">
    <property type="taxonomic scope" value="Bacteria"/>
</dbReference>
<dbReference type="GO" id="GO:0003700">
    <property type="term" value="F:DNA-binding transcription factor activity"/>
    <property type="evidence" value="ECO:0007669"/>
    <property type="project" value="TreeGrafter"/>
</dbReference>
<evidence type="ECO:0000313" key="7">
    <source>
        <dbReference type="Proteomes" id="UP000024329"/>
    </source>
</evidence>
<name>A0A031JNE4_9SPHN</name>
<proteinExistence type="predicted"/>
<reference evidence="6 7" key="1">
    <citation type="submission" date="2014-03" db="EMBL/GenBank/DDBJ databases">
        <title>Whole genome sequence of Novosphingobium resinovorum KF1.</title>
        <authorList>
            <person name="Gan H.M."/>
            <person name="Gan H.Y."/>
            <person name="Chew T.H."/>
            <person name="Savka M.A."/>
        </authorList>
    </citation>
    <scope>NUCLEOTIDE SEQUENCE [LARGE SCALE GENOMIC DNA]</scope>
    <source>
        <strain evidence="6 7">KF1</strain>
    </source>
</reference>
<feature type="DNA-binding region" description="H-T-H motif" evidence="4">
    <location>
        <begin position="30"/>
        <end position="49"/>
    </location>
</feature>
<accession>A0A031JNE4</accession>
<dbReference type="EMBL" id="JFYZ01000027">
    <property type="protein sequence ID" value="EZP79306.1"/>
    <property type="molecule type" value="Genomic_DNA"/>
</dbReference>
<comment type="caution">
    <text evidence="6">The sequence shown here is derived from an EMBL/GenBank/DDBJ whole genome shotgun (WGS) entry which is preliminary data.</text>
</comment>
<organism evidence="6 7">
    <name type="scientific">Novosphingobium resinovorum</name>
    <dbReference type="NCBI Taxonomy" id="158500"/>
    <lineage>
        <taxon>Bacteria</taxon>
        <taxon>Pseudomonadati</taxon>
        <taxon>Pseudomonadota</taxon>
        <taxon>Alphaproteobacteria</taxon>
        <taxon>Sphingomonadales</taxon>
        <taxon>Sphingomonadaceae</taxon>
        <taxon>Novosphingobium</taxon>
    </lineage>
</organism>
<evidence type="ECO:0000313" key="6">
    <source>
        <dbReference type="EMBL" id="EZP79306.1"/>
    </source>
</evidence>
<evidence type="ECO:0000259" key="5">
    <source>
        <dbReference type="PROSITE" id="PS50977"/>
    </source>
</evidence>
<dbReference type="InterPro" id="IPR001647">
    <property type="entry name" value="HTH_TetR"/>
</dbReference>
<gene>
    <name evidence="6" type="ORF">BV97_04069</name>
</gene>
<dbReference type="Pfam" id="PF00440">
    <property type="entry name" value="TetR_N"/>
    <property type="match status" value="2"/>
</dbReference>
<dbReference type="Proteomes" id="UP000024329">
    <property type="component" value="Unassembled WGS sequence"/>
</dbReference>
<evidence type="ECO:0000256" key="4">
    <source>
        <dbReference type="PROSITE-ProRule" id="PRU00335"/>
    </source>
</evidence>
<dbReference type="GO" id="GO:0000976">
    <property type="term" value="F:transcription cis-regulatory region binding"/>
    <property type="evidence" value="ECO:0007669"/>
    <property type="project" value="TreeGrafter"/>
</dbReference>
<dbReference type="SUPFAM" id="SSF46689">
    <property type="entry name" value="Homeodomain-like"/>
    <property type="match status" value="2"/>
</dbReference>